<organism evidence="1 2">
    <name type="scientific">Mangrovibacillus cuniculi</name>
    <dbReference type="NCBI Taxonomy" id="2593652"/>
    <lineage>
        <taxon>Bacteria</taxon>
        <taxon>Bacillati</taxon>
        <taxon>Bacillota</taxon>
        <taxon>Bacilli</taxon>
        <taxon>Bacillales</taxon>
        <taxon>Bacillaceae</taxon>
        <taxon>Mangrovibacillus</taxon>
    </lineage>
</organism>
<reference evidence="1 2" key="1">
    <citation type="submission" date="2019-07" db="EMBL/GenBank/DDBJ databases">
        <title>Genome sequence of 2 isolates from Red Sea Mangroves.</title>
        <authorList>
            <person name="Sefrji F."/>
            <person name="Michoud G."/>
            <person name="Merlino G."/>
            <person name="Daffonchio D."/>
        </authorList>
    </citation>
    <scope>NUCLEOTIDE SEQUENCE [LARGE SCALE GENOMIC DNA]</scope>
    <source>
        <strain evidence="1 2">R1DC41</strain>
    </source>
</reference>
<dbReference type="Gene3D" id="1.20.120.490">
    <property type="entry name" value="Hypothetical protein TM1646-like domain"/>
    <property type="match status" value="1"/>
</dbReference>
<dbReference type="Pfam" id="PF03885">
    <property type="entry name" value="DUF327"/>
    <property type="match status" value="1"/>
</dbReference>
<dbReference type="Proteomes" id="UP000593626">
    <property type="component" value="Chromosome"/>
</dbReference>
<evidence type="ECO:0000313" key="1">
    <source>
        <dbReference type="EMBL" id="QPC47958.1"/>
    </source>
</evidence>
<accession>A0A7S8CDG7</accession>
<gene>
    <name evidence="1" type="ORF">G8O30_13855</name>
</gene>
<dbReference type="RefSeq" id="WP_239672639.1">
    <property type="nucleotide sequence ID" value="NZ_CP049742.1"/>
</dbReference>
<keyword evidence="2" id="KW-1185">Reference proteome</keyword>
<dbReference type="InterPro" id="IPR024042">
    <property type="entry name" value="TM1646-like_dom_sf"/>
</dbReference>
<sequence>MKIQQDVRLGLDKVRTDTQRQISSTHSFGAIVQQQSQKMQVEQLQRLLGDIQTAGTRLARSRTFKELARFKMLVKKFVKETVEFGLDVKQTKTWNQYGEGRQLSTVEMIDIQLIELTEDILNEEKSSIDLLSKIGEIKGLLINLYT</sequence>
<evidence type="ECO:0000313" key="2">
    <source>
        <dbReference type="Proteomes" id="UP000593626"/>
    </source>
</evidence>
<proteinExistence type="predicted"/>
<dbReference type="InterPro" id="IPR005585">
    <property type="entry name" value="DUF327"/>
</dbReference>
<dbReference type="SUPFAM" id="SSF158397">
    <property type="entry name" value="TM1646-like"/>
    <property type="match status" value="1"/>
</dbReference>
<dbReference type="KEGG" id="mcui:G8O30_13855"/>
<protein>
    <submittedName>
        <fullName evidence="1">YaaR family protein</fullName>
    </submittedName>
</protein>
<dbReference type="AlphaFoldDB" id="A0A7S8CDG7"/>
<dbReference type="EMBL" id="CP049742">
    <property type="protein sequence ID" value="QPC47958.1"/>
    <property type="molecule type" value="Genomic_DNA"/>
</dbReference>
<name>A0A7S8CDG7_9BACI</name>